<keyword evidence="7 9" id="KW-0408">Iron</keyword>
<feature type="repeat" description="WD" evidence="8">
    <location>
        <begin position="187"/>
        <end position="219"/>
    </location>
</feature>
<evidence type="ECO:0000259" key="11">
    <source>
        <dbReference type="PROSITE" id="PS51007"/>
    </source>
</evidence>
<dbReference type="SUPFAM" id="SSF50978">
    <property type="entry name" value="WD40 repeat-like"/>
    <property type="match status" value="1"/>
</dbReference>
<evidence type="ECO:0000256" key="3">
    <source>
        <dbReference type="ARBA" id="ARBA00022617"/>
    </source>
</evidence>
<dbReference type="SUPFAM" id="SSF46626">
    <property type="entry name" value="Cytochrome c"/>
    <property type="match status" value="1"/>
</dbReference>
<protein>
    <submittedName>
        <fullName evidence="12">C-type cytochrome</fullName>
    </submittedName>
</protein>
<dbReference type="Proteomes" id="UP001597327">
    <property type="component" value="Unassembled WGS sequence"/>
</dbReference>
<evidence type="ECO:0000256" key="8">
    <source>
        <dbReference type="PROSITE-ProRule" id="PRU00221"/>
    </source>
</evidence>
<name>A0ABW4JTS7_9HYPH</name>
<dbReference type="PROSITE" id="PS51007">
    <property type="entry name" value="CYTC"/>
    <property type="match status" value="1"/>
</dbReference>
<evidence type="ECO:0000256" key="9">
    <source>
        <dbReference type="PROSITE-ProRule" id="PRU00433"/>
    </source>
</evidence>
<dbReference type="InterPro" id="IPR036322">
    <property type="entry name" value="WD40_repeat_dom_sf"/>
</dbReference>
<evidence type="ECO:0000256" key="6">
    <source>
        <dbReference type="ARBA" id="ARBA00022982"/>
    </source>
</evidence>
<keyword evidence="2 8" id="KW-0853">WD repeat</keyword>
<dbReference type="Gene3D" id="1.10.760.10">
    <property type="entry name" value="Cytochrome c-like domain"/>
    <property type="match status" value="1"/>
</dbReference>
<dbReference type="Gene3D" id="2.130.10.10">
    <property type="entry name" value="YVTN repeat-like/Quinoprotein amine dehydrogenase"/>
    <property type="match status" value="2"/>
</dbReference>
<keyword evidence="4 9" id="KW-0479">Metal-binding</keyword>
<proteinExistence type="predicted"/>
<evidence type="ECO:0000256" key="4">
    <source>
        <dbReference type="ARBA" id="ARBA00022723"/>
    </source>
</evidence>
<evidence type="ECO:0000256" key="7">
    <source>
        <dbReference type="ARBA" id="ARBA00023004"/>
    </source>
</evidence>
<dbReference type="CDD" id="cd00200">
    <property type="entry name" value="WD40"/>
    <property type="match status" value="1"/>
</dbReference>
<dbReference type="PROSITE" id="PS00678">
    <property type="entry name" value="WD_REPEATS_1"/>
    <property type="match status" value="1"/>
</dbReference>
<accession>A0ABW4JTS7</accession>
<dbReference type="InterPro" id="IPR002327">
    <property type="entry name" value="Cyt_c_1A/1B"/>
</dbReference>
<dbReference type="PANTHER" id="PTHR19879">
    <property type="entry name" value="TRANSCRIPTION INITIATION FACTOR TFIID"/>
    <property type="match status" value="1"/>
</dbReference>
<feature type="repeat" description="WD" evidence="8">
    <location>
        <begin position="56"/>
        <end position="87"/>
    </location>
</feature>
<evidence type="ECO:0000256" key="2">
    <source>
        <dbReference type="ARBA" id="ARBA00022574"/>
    </source>
</evidence>
<dbReference type="InterPro" id="IPR009056">
    <property type="entry name" value="Cyt_c-like_dom"/>
</dbReference>
<feature type="repeat" description="WD" evidence="8">
    <location>
        <begin position="102"/>
        <end position="142"/>
    </location>
</feature>
<dbReference type="SMART" id="SM00320">
    <property type="entry name" value="WD40"/>
    <property type="match status" value="7"/>
</dbReference>
<evidence type="ECO:0000313" key="13">
    <source>
        <dbReference type="Proteomes" id="UP001597327"/>
    </source>
</evidence>
<dbReference type="PRINTS" id="PR00604">
    <property type="entry name" value="CYTCHRMECIAB"/>
</dbReference>
<dbReference type="InterPro" id="IPR001680">
    <property type="entry name" value="WD40_rpt"/>
</dbReference>
<keyword evidence="6" id="KW-0249">Electron transport</keyword>
<reference evidence="13" key="1">
    <citation type="journal article" date="2019" name="Int. J. Syst. Evol. Microbiol.">
        <title>The Global Catalogue of Microorganisms (GCM) 10K type strain sequencing project: providing services to taxonomists for standard genome sequencing and annotation.</title>
        <authorList>
            <consortium name="The Broad Institute Genomics Platform"/>
            <consortium name="The Broad Institute Genome Sequencing Center for Infectious Disease"/>
            <person name="Wu L."/>
            <person name="Ma J."/>
        </authorList>
    </citation>
    <scope>NUCLEOTIDE SEQUENCE [LARGE SCALE GENOMIC DNA]</scope>
    <source>
        <strain evidence="13">JCM 3369</strain>
    </source>
</reference>
<organism evidence="12 13">
    <name type="scientific">Roseibium aestuarii</name>
    <dbReference type="NCBI Taxonomy" id="2600299"/>
    <lineage>
        <taxon>Bacteria</taxon>
        <taxon>Pseudomonadati</taxon>
        <taxon>Pseudomonadota</taxon>
        <taxon>Alphaproteobacteria</taxon>
        <taxon>Hyphomicrobiales</taxon>
        <taxon>Stappiaceae</taxon>
        <taxon>Roseibium</taxon>
    </lineage>
</organism>
<keyword evidence="3 9" id="KW-0349">Heme</keyword>
<keyword evidence="5" id="KW-0677">Repeat</keyword>
<dbReference type="InterPro" id="IPR019775">
    <property type="entry name" value="WD40_repeat_CS"/>
</dbReference>
<feature type="domain" description="Cytochrome c" evidence="11">
    <location>
        <begin position="367"/>
        <end position="469"/>
    </location>
</feature>
<feature type="region of interest" description="Disordered" evidence="10">
    <location>
        <begin position="467"/>
        <end position="488"/>
    </location>
</feature>
<dbReference type="EMBL" id="JBHUFA010000001">
    <property type="protein sequence ID" value="MFD1694699.1"/>
    <property type="molecule type" value="Genomic_DNA"/>
</dbReference>
<evidence type="ECO:0000256" key="5">
    <source>
        <dbReference type="ARBA" id="ARBA00022737"/>
    </source>
</evidence>
<dbReference type="InterPro" id="IPR036909">
    <property type="entry name" value="Cyt_c-like_dom_sf"/>
</dbReference>
<feature type="repeat" description="WD" evidence="8">
    <location>
        <begin position="271"/>
        <end position="312"/>
    </location>
</feature>
<dbReference type="RefSeq" id="WP_149891475.1">
    <property type="nucleotide sequence ID" value="NZ_JBHUFA010000001.1"/>
</dbReference>
<gene>
    <name evidence="12" type="ORF">ACFSC7_04170</name>
</gene>
<sequence>MHRVSLSDSRRSTGRFRRSLAAGLIPAALVAVAFATGAGAETARHPDTAVSWPDVLAGHGGPVKSVQMSPDGQRMISTSFDYSARVWTAPAEGASLAEPQVLIGHEAAVNDARFLPGNRAATVSDDSDLIIWDLGSGTPLHRFPGKGEKVLSLEVSDDGAHIGVASWENEARIYDLTGPEPRLEATLSGHRNNVNALAFSPEGDKVWTASTDGAIRRFDRVTAALERQLFSLGWGINTLKRLDDGRSLLFGGADGTVGLIDGESGFDLGRLTPHSRPVLALAVSPDGRRLASGGGDGLIHVHDRATQTLIETFETPYGPVWGLSFDPEGTALYYVGLDDTIHRWQITPRKPFEPLEVTYPRRFQVADADDPGALQFARKCSVCHTLTPDDGNRAGPTLYGVFGRKAGSLPGYPYSDALLKSDIVWSRESISQLFEHGPDVVTPGTKMPIQRMRSPDDRLALVTFLEKATRPTSGGSAASQDTTGDTVK</sequence>
<evidence type="ECO:0000313" key="12">
    <source>
        <dbReference type="EMBL" id="MFD1694699.1"/>
    </source>
</evidence>
<comment type="caution">
    <text evidence="12">The sequence shown here is derived from an EMBL/GenBank/DDBJ whole genome shotgun (WGS) entry which is preliminary data.</text>
</comment>
<dbReference type="Pfam" id="PF00400">
    <property type="entry name" value="WD40"/>
    <property type="match status" value="5"/>
</dbReference>
<dbReference type="PANTHER" id="PTHR19879:SF9">
    <property type="entry name" value="TRANSCRIPTION INITIATION FACTOR TFIID SUBUNIT 5"/>
    <property type="match status" value="1"/>
</dbReference>
<evidence type="ECO:0000256" key="1">
    <source>
        <dbReference type="ARBA" id="ARBA00022448"/>
    </source>
</evidence>
<dbReference type="InterPro" id="IPR015943">
    <property type="entry name" value="WD40/YVTN_repeat-like_dom_sf"/>
</dbReference>
<feature type="compositionally biased region" description="Polar residues" evidence="10">
    <location>
        <begin position="470"/>
        <end position="488"/>
    </location>
</feature>
<evidence type="ECO:0000256" key="10">
    <source>
        <dbReference type="SAM" id="MobiDB-lite"/>
    </source>
</evidence>
<dbReference type="PROSITE" id="PS50294">
    <property type="entry name" value="WD_REPEATS_REGION"/>
    <property type="match status" value="3"/>
</dbReference>
<dbReference type="PROSITE" id="PS50082">
    <property type="entry name" value="WD_REPEATS_2"/>
    <property type="match status" value="4"/>
</dbReference>
<keyword evidence="13" id="KW-1185">Reference proteome</keyword>
<keyword evidence="1" id="KW-0813">Transport</keyword>